<reference evidence="1 2" key="1">
    <citation type="submission" date="2017-04" db="EMBL/GenBank/DDBJ databases">
        <title>Comparative genome analysis of Subtercola boreus.</title>
        <authorList>
            <person name="Cho Y.-J."/>
            <person name="Cho A."/>
            <person name="Kim O.-S."/>
            <person name="Lee J.-I."/>
        </authorList>
    </citation>
    <scope>NUCLEOTIDE SEQUENCE [LARGE SCALE GENOMIC DNA]</scope>
    <source>
        <strain evidence="1 2">P27479</strain>
    </source>
</reference>
<comment type="caution">
    <text evidence="1">The sequence shown here is derived from an EMBL/GenBank/DDBJ whole genome shotgun (WGS) entry which is preliminary data.</text>
</comment>
<evidence type="ECO:0000313" key="2">
    <source>
        <dbReference type="Proteomes" id="UP000256541"/>
    </source>
</evidence>
<evidence type="ECO:0008006" key="3">
    <source>
        <dbReference type="Google" id="ProtNLM"/>
    </source>
</evidence>
<organism evidence="1 2">
    <name type="scientific">Subtercola boreus</name>
    <dbReference type="NCBI Taxonomy" id="120213"/>
    <lineage>
        <taxon>Bacteria</taxon>
        <taxon>Bacillati</taxon>
        <taxon>Actinomycetota</taxon>
        <taxon>Actinomycetes</taxon>
        <taxon>Micrococcales</taxon>
        <taxon>Microbacteriaceae</taxon>
        <taxon>Subtercola</taxon>
    </lineage>
</organism>
<dbReference type="AlphaFoldDB" id="A0A3E0VUX5"/>
<dbReference type="Proteomes" id="UP000256541">
    <property type="component" value="Unassembled WGS sequence"/>
</dbReference>
<name>A0A3E0VUX5_9MICO</name>
<dbReference type="EMBL" id="NBXB01000034">
    <property type="protein sequence ID" value="RFA13561.1"/>
    <property type="molecule type" value="Genomic_DNA"/>
</dbReference>
<evidence type="ECO:0000313" key="1">
    <source>
        <dbReference type="EMBL" id="RFA13561.1"/>
    </source>
</evidence>
<sequence>MRAGRGGGGGATLPRHLVLGSLRHAVTRYASDLAEAIDALVGVAGSPMAVAVDSAGSAVRAETASEAIGAVAGIQNLHLQFTDRLFGQAPELAADLVEELARRARVTVTLHDLPQPSDGAKNLPRRAAAYARVAEAAAGVVCNSRHEALLLAEYSAPRLTREVAVIPLPVGDGGSAAGNAAGSAAGSAAATIGTPATDPGRAAAAASLSMPAPTRDEAAILGYFYPGKGHAELIDAVARSGLDVTVTALGTAAPGHEAELAAVSVSASEVGVRFESTGYLADAELLERCQRVAVPVAAHQHLSASASINTWIAAGRRPLVPTGRYTRELAELRPGTVTLYDPDLLHLALAVAAAEPASTWLAPGTSIRPHLADTAERYLAWWEGLG</sequence>
<dbReference type="SUPFAM" id="SSF53756">
    <property type="entry name" value="UDP-Glycosyltransferase/glycogen phosphorylase"/>
    <property type="match status" value="1"/>
</dbReference>
<gene>
    <name evidence="1" type="ORF">B7R22_12945</name>
</gene>
<protein>
    <recommendedName>
        <fullName evidence="3">Glycosyltransferase subfamily 4-like N-terminal domain-containing protein</fullName>
    </recommendedName>
</protein>
<accession>A0A3E0VUX5</accession>
<proteinExistence type="predicted"/>
<dbReference type="OrthoDB" id="4120491at2"/>
<dbReference type="RefSeq" id="WP_116412125.1">
    <property type="nucleotide sequence ID" value="NZ_NBXB01000034.1"/>
</dbReference>